<keyword evidence="3" id="KW-0677">Repeat</keyword>
<accession>A0A8H6EH91</accession>
<dbReference type="GO" id="GO:0006351">
    <property type="term" value="P:DNA-templated transcription"/>
    <property type="evidence" value="ECO:0007669"/>
    <property type="project" value="InterPro"/>
</dbReference>
<dbReference type="Pfam" id="PF00172">
    <property type="entry name" value="Zn_clus"/>
    <property type="match status" value="1"/>
</dbReference>
<reference evidence="9 10" key="1">
    <citation type="journal article" date="2020" name="Phytopathology">
        <title>A high-quality genome resource of Botrytis fragariae, a new and rapidly spreading fungal pathogen causing strawberry gray mold in the U.S.A.</title>
        <authorList>
            <person name="Wu Y."/>
            <person name="Saski C.A."/>
            <person name="Schnabel G."/>
            <person name="Xiao S."/>
            <person name="Hu M."/>
        </authorList>
    </citation>
    <scope>NUCLEOTIDE SEQUENCE [LARGE SCALE GENOMIC DNA]</scope>
    <source>
        <strain evidence="9 10">BVB16</strain>
    </source>
</reference>
<dbReference type="SUPFAM" id="SSF57667">
    <property type="entry name" value="beta-beta-alpha zinc fingers"/>
    <property type="match status" value="1"/>
</dbReference>
<keyword evidence="10" id="KW-1185">Reference proteome</keyword>
<dbReference type="OrthoDB" id="654211at2759"/>
<dbReference type="GO" id="GO:0005634">
    <property type="term" value="C:nucleus"/>
    <property type="evidence" value="ECO:0007669"/>
    <property type="project" value="UniProtKB-SubCell"/>
</dbReference>
<keyword evidence="2" id="KW-0479">Metal-binding</keyword>
<dbReference type="PROSITE" id="PS50048">
    <property type="entry name" value="ZN2_CY6_FUNGAL_2"/>
    <property type="match status" value="1"/>
</dbReference>
<dbReference type="RefSeq" id="XP_037191062.1">
    <property type="nucleotide sequence ID" value="XM_037339496.1"/>
</dbReference>
<dbReference type="GO" id="GO:0000978">
    <property type="term" value="F:RNA polymerase II cis-regulatory region sequence-specific DNA binding"/>
    <property type="evidence" value="ECO:0007669"/>
    <property type="project" value="InterPro"/>
</dbReference>
<proteinExistence type="predicted"/>
<dbReference type="GO" id="GO:0008270">
    <property type="term" value="F:zinc ion binding"/>
    <property type="evidence" value="ECO:0007669"/>
    <property type="project" value="UniProtKB-KW"/>
</dbReference>
<sequence length="670" mass="75153">MKRSSPSTGTSFPSYQCQICLSTYSTIGHLRRHEAVRKLIPTTAIFRDAGYINIATQIDAGQRLYGCHFCDQHFFRSDAARRHSKSCPIRGGRPMPQPRPRGKQKQSCDSCARSKRACNQGRPCEGCQLNNIPCTYYRSTGSKDGPQPLQAIQDPGSSIQPLHDTAPTHFNPASNNATASGIPSQDPRMQFDFLLHYTKPGRESLLDFFGTPMTSSISTPTVSTAMSSSLMPNSSLLAFPGDLEDLMQSNALPILDDFVWDGELNTLPINSTLRSSSQLEGRLQELISKLSVTHQRLSELCDGDLPPFSEEIKTILFTVPNLIDFTRLFFDHWYPNCPIIHQPTYNLETVSLPLLFAVFLIGAAYSSPRDTAGLAKECGALCEEFVFENEELKEMLCSEQYSEKSTNLQIIQAAFLVSVLQNWQNGQLARKKMRNRRYCDVVNGARALGYNSSRNMYATGVFPFNWHGYIEAEARVRIMTLIYLVDCHYTLFNRYPPRLTIAEMVGDMPSSEEAFAATDALVCEGYLLGTNEQPRAALATSVEWLMGDEWNPVHHYGLTTLNLFTFLNALNTTIFQLKATSLWVYNSARIVQALDRWKILWDNYLKQVGPDFTRSGFFKNSLEFWQLTKLLLKTEGTTGQIGLSGKAKIVSDSMTEINALMDKFQGVTIS</sequence>
<dbReference type="Proteomes" id="UP000531561">
    <property type="component" value="Unassembled WGS sequence"/>
</dbReference>
<keyword evidence="6" id="KW-0539">Nucleus</keyword>
<dbReference type="SUPFAM" id="SSF57701">
    <property type="entry name" value="Zn2/Cys6 DNA-binding domain"/>
    <property type="match status" value="1"/>
</dbReference>
<evidence type="ECO:0000256" key="2">
    <source>
        <dbReference type="ARBA" id="ARBA00022723"/>
    </source>
</evidence>
<dbReference type="PROSITE" id="PS00463">
    <property type="entry name" value="ZN2_CY6_FUNGAL_1"/>
    <property type="match status" value="1"/>
</dbReference>
<dbReference type="CDD" id="cd12148">
    <property type="entry name" value="fungal_TF_MHR"/>
    <property type="match status" value="1"/>
</dbReference>
<evidence type="ECO:0000256" key="5">
    <source>
        <dbReference type="ARBA" id="ARBA00022833"/>
    </source>
</evidence>
<dbReference type="Gene3D" id="4.10.240.10">
    <property type="entry name" value="Zn(2)-C6 fungal-type DNA-binding domain"/>
    <property type="match status" value="1"/>
</dbReference>
<evidence type="ECO:0000256" key="4">
    <source>
        <dbReference type="ARBA" id="ARBA00022771"/>
    </source>
</evidence>
<keyword evidence="5" id="KW-0862">Zinc</keyword>
<dbReference type="InterPro" id="IPR036864">
    <property type="entry name" value="Zn2-C6_fun-type_DNA-bd_sf"/>
</dbReference>
<dbReference type="GeneID" id="59263188"/>
<dbReference type="GO" id="GO:0000785">
    <property type="term" value="C:chromatin"/>
    <property type="evidence" value="ECO:0007669"/>
    <property type="project" value="TreeGrafter"/>
</dbReference>
<comment type="caution">
    <text evidence="9">The sequence shown here is derived from an EMBL/GenBank/DDBJ whole genome shotgun (WGS) entry which is preliminary data.</text>
</comment>
<evidence type="ECO:0000256" key="6">
    <source>
        <dbReference type="ARBA" id="ARBA00023242"/>
    </source>
</evidence>
<evidence type="ECO:0000313" key="10">
    <source>
        <dbReference type="Proteomes" id="UP000531561"/>
    </source>
</evidence>
<dbReference type="InterPro" id="IPR001138">
    <property type="entry name" value="Zn2Cys6_DnaBD"/>
</dbReference>
<dbReference type="InterPro" id="IPR036236">
    <property type="entry name" value="Znf_C2H2_sf"/>
</dbReference>
<keyword evidence="4" id="KW-0863">Zinc-finger</keyword>
<name>A0A8H6EH91_9HELO</name>
<dbReference type="AlphaFoldDB" id="A0A8H6EH91"/>
<protein>
    <submittedName>
        <fullName evidence="9">Putative c2h2 finger domain protein</fullName>
    </submittedName>
</protein>
<dbReference type="PANTHER" id="PTHR40626:SF11">
    <property type="entry name" value="ZINC FINGER PROTEIN YPR022C"/>
    <property type="match status" value="1"/>
</dbReference>
<evidence type="ECO:0000256" key="7">
    <source>
        <dbReference type="SAM" id="MobiDB-lite"/>
    </source>
</evidence>
<dbReference type="CDD" id="cd00067">
    <property type="entry name" value="GAL4"/>
    <property type="match status" value="1"/>
</dbReference>
<dbReference type="PANTHER" id="PTHR40626">
    <property type="entry name" value="MIP31509P"/>
    <property type="match status" value="1"/>
</dbReference>
<feature type="region of interest" description="Disordered" evidence="7">
    <location>
        <begin position="145"/>
        <end position="171"/>
    </location>
</feature>
<evidence type="ECO:0000259" key="8">
    <source>
        <dbReference type="PROSITE" id="PS50048"/>
    </source>
</evidence>
<feature type="region of interest" description="Disordered" evidence="7">
    <location>
        <begin position="82"/>
        <end position="107"/>
    </location>
</feature>
<organism evidence="9 10">
    <name type="scientific">Botrytis fragariae</name>
    <dbReference type="NCBI Taxonomy" id="1964551"/>
    <lineage>
        <taxon>Eukaryota</taxon>
        <taxon>Fungi</taxon>
        <taxon>Dikarya</taxon>
        <taxon>Ascomycota</taxon>
        <taxon>Pezizomycotina</taxon>
        <taxon>Leotiomycetes</taxon>
        <taxon>Helotiales</taxon>
        <taxon>Sclerotiniaceae</taxon>
        <taxon>Botrytis</taxon>
    </lineage>
</organism>
<dbReference type="EMBL" id="JABFCT010000011">
    <property type="protein sequence ID" value="KAF5872116.1"/>
    <property type="molecule type" value="Genomic_DNA"/>
</dbReference>
<dbReference type="GO" id="GO:0000981">
    <property type="term" value="F:DNA-binding transcription factor activity, RNA polymerase II-specific"/>
    <property type="evidence" value="ECO:0007669"/>
    <property type="project" value="InterPro"/>
</dbReference>
<dbReference type="Gene3D" id="3.30.160.60">
    <property type="entry name" value="Classic Zinc Finger"/>
    <property type="match status" value="1"/>
</dbReference>
<evidence type="ECO:0000256" key="1">
    <source>
        <dbReference type="ARBA" id="ARBA00004123"/>
    </source>
</evidence>
<gene>
    <name evidence="9" type="ORF">Bfra_009145</name>
</gene>
<evidence type="ECO:0000256" key="3">
    <source>
        <dbReference type="ARBA" id="ARBA00022737"/>
    </source>
</evidence>
<dbReference type="SMART" id="SM00066">
    <property type="entry name" value="GAL4"/>
    <property type="match status" value="1"/>
</dbReference>
<comment type="subcellular location">
    <subcellularLocation>
        <location evidence="1">Nucleus</location>
    </subcellularLocation>
</comment>
<evidence type="ECO:0000313" key="9">
    <source>
        <dbReference type="EMBL" id="KAF5872116.1"/>
    </source>
</evidence>
<dbReference type="Pfam" id="PF04082">
    <property type="entry name" value="Fungal_trans"/>
    <property type="match status" value="1"/>
</dbReference>
<dbReference type="InterPro" id="IPR007219">
    <property type="entry name" value="XnlR_reg_dom"/>
</dbReference>
<feature type="domain" description="Zn(2)-C6 fungal-type" evidence="8">
    <location>
        <begin position="107"/>
        <end position="136"/>
    </location>
</feature>
<dbReference type="InterPro" id="IPR051059">
    <property type="entry name" value="VerF-like"/>
</dbReference>